<feature type="disulfide bond" evidence="6">
    <location>
        <begin position="285"/>
        <end position="312"/>
    </location>
</feature>
<dbReference type="GO" id="GO:0009986">
    <property type="term" value="C:cell surface"/>
    <property type="evidence" value="ECO:0007669"/>
    <property type="project" value="TreeGrafter"/>
</dbReference>
<evidence type="ECO:0000256" key="4">
    <source>
        <dbReference type="ARBA" id="ARBA00022737"/>
    </source>
</evidence>
<feature type="disulfide bond" evidence="6">
    <location>
        <begin position="131"/>
        <end position="158"/>
    </location>
</feature>
<evidence type="ECO:0000256" key="3">
    <source>
        <dbReference type="ARBA" id="ARBA00022525"/>
    </source>
</evidence>
<dbReference type="InterPro" id="IPR013806">
    <property type="entry name" value="Kringle-like"/>
</dbReference>
<dbReference type="EMBL" id="HG994583">
    <property type="protein sequence ID" value="CAF2915584.1"/>
    <property type="molecule type" value="Genomic_DNA"/>
</dbReference>
<dbReference type="InterPro" id="IPR036943">
    <property type="entry name" value="FN_type2_sf"/>
</dbReference>
<dbReference type="GO" id="GO:0004222">
    <property type="term" value="F:metalloendopeptidase activity"/>
    <property type="evidence" value="ECO:0007669"/>
    <property type="project" value="UniProtKB-EC"/>
</dbReference>
<dbReference type="PROSITE" id="PS51092">
    <property type="entry name" value="FN2_2"/>
    <property type="match status" value="3"/>
</dbReference>
<dbReference type="GO" id="GO:0008201">
    <property type="term" value="F:heparin binding"/>
    <property type="evidence" value="ECO:0007669"/>
    <property type="project" value="TreeGrafter"/>
</dbReference>
<dbReference type="AlphaFoldDB" id="A0A7R8H7C2"/>
<name>A0A7R8H7C2_LEPSM</name>
<dbReference type="GO" id="GO:0005576">
    <property type="term" value="C:extracellular region"/>
    <property type="evidence" value="ECO:0007669"/>
    <property type="project" value="UniProtKB-SubCell"/>
</dbReference>
<sequence>MLVSLSFLLSTIHFISLAGITYEGCTTVDYGTTLWCATSLVSGSLEYQAYGDCSTSCSVASTVSKAGCPTTNGNRCIFPFNTMVYLIPNVRQWILDPLIGKSTIPANECGTTSGSACIFPFIYSGTTYNACTTKDNSGSPWCATSVDAGGTYVNYGTCNSNCIVPWCAVTVNPSTNEVYQYGDCSSSCPVVTKATSDGCPASNGRNCVFPFIYKGVTYEKCTVTDFGSIFWCATGVDSTNNVLRYGVCSSSCPMETTIPSSQCATTSNQACSFPFIYNGVTFQSCTTRDNSGSPWCATSVDISGNYLTYATCNLNCAVIP</sequence>
<evidence type="ECO:0000256" key="1">
    <source>
        <dbReference type="ARBA" id="ARBA00004613"/>
    </source>
</evidence>
<feature type="domain" description="Fibronectin type-II" evidence="7">
    <location>
        <begin position="202"/>
        <end position="250"/>
    </location>
</feature>
<evidence type="ECO:0000259" key="7">
    <source>
        <dbReference type="PROSITE" id="PS51092"/>
    </source>
</evidence>
<dbReference type="Gene3D" id="2.10.10.10">
    <property type="entry name" value="Fibronectin, type II, collagen-binding"/>
    <property type="match status" value="3"/>
</dbReference>
<comment type="caution">
    <text evidence="6">Lacks conserved residue(s) required for the propagation of feature annotation.</text>
</comment>
<evidence type="ECO:0000313" key="9">
    <source>
        <dbReference type="Proteomes" id="UP000675881"/>
    </source>
</evidence>
<proteinExistence type="inferred from homology"/>
<keyword evidence="4" id="KW-0677">Repeat</keyword>
<dbReference type="SMART" id="SM00059">
    <property type="entry name" value="FN2"/>
    <property type="match status" value="3"/>
</dbReference>
<gene>
    <name evidence="8" type="ORF">LSAA_9304</name>
</gene>
<feature type="domain" description="Fibronectin type-II" evidence="7">
    <location>
        <begin position="112"/>
        <end position="160"/>
    </location>
</feature>
<feature type="disulfide bond" evidence="6">
    <location>
        <begin position="221"/>
        <end position="248"/>
    </location>
</feature>
<dbReference type="OrthoDB" id="261433at2759"/>
<dbReference type="PANTHER" id="PTHR22918:SF1">
    <property type="entry name" value="FIBRONECTIN TYPE-II DOMAIN-CONTAINING PROTEIN"/>
    <property type="match status" value="1"/>
</dbReference>
<feature type="domain" description="Fibronectin type-II" evidence="7">
    <location>
        <begin position="266"/>
        <end position="314"/>
    </location>
</feature>
<comment type="subcellular location">
    <subcellularLocation>
        <location evidence="1">Secreted</location>
    </subcellularLocation>
</comment>
<reference evidence="8" key="1">
    <citation type="submission" date="2021-02" db="EMBL/GenBank/DDBJ databases">
        <authorList>
            <person name="Bekaert M."/>
        </authorList>
    </citation>
    <scope>NUCLEOTIDE SEQUENCE</scope>
    <source>
        <strain evidence="8">IoA-00</strain>
    </source>
</reference>
<dbReference type="Pfam" id="PF00040">
    <property type="entry name" value="fn2"/>
    <property type="match status" value="3"/>
</dbReference>
<organism evidence="8 9">
    <name type="scientific">Lepeophtheirus salmonis</name>
    <name type="common">Salmon louse</name>
    <name type="synonym">Caligus salmonis</name>
    <dbReference type="NCBI Taxonomy" id="72036"/>
    <lineage>
        <taxon>Eukaryota</taxon>
        <taxon>Metazoa</taxon>
        <taxon>Ecdysozoa</taxon>
        <taxon>Arthropoda</taxon>
        <taxon>Crustacea</taxon>
        <taxon>Multicrustacea</taxon>
        <taxon>Hexanauplia</taxon>
        <taxon>Copepoda</taxon>
        <taxon>Siphonostomatoida</taxon>
        <taxon>Caligidae</taxon>
        <taxon>Lepeophtheirus</taxon>
    </lineage>
</organism>
<dbReference type="Proteomes" id="UP000675881">
    <property type="component" value="Chromosome 4"/>
</dbReference>
<dbReference type="PANTHER" id="PTHR22918">
    <property type="entry name" value="SEMINAL PLASMA PROTEIN"/>
    <property type="match status" value="1"/>
</dbReference>
<accession>A0A7R8H7C2</accession>
<dbReference type="PRINTS" id="PR00013">
    <property type="entry name" value="FNTYPEII"/>
</dbReference>
<dbReference type="InterPro" id="IPR000562">
    <property type="entry name" value="FN_type2_dom"/>
</dbReference>
<dbReference type="InterPro" id="IPR051666">
    <property type="entry name" value="SP_Capacitation_Regulator"/>
</dbReference>
<evidence type="ECO:0000256" key="6">
    <source>
        <dbReference type="PROSITE-ProRule" id="PRU00479"/>
    </source>
</evidence>
<dbReference type="EC" id="3.4.24.35" evidence="8"/>
<dbReference type="SUPFAM" id="SSF57440">
    <property type="entry name" value="Kringle-like"/>
    <property type="match status" value="3"/>
</dbReference>
<protein>
    <submittedName>
        <fullName evidence="8">MMP9</fullName>
        <ecNumber evidence="8">3.4.24.35</ecNumber>
    </submittedName>
</protein>
<evidence type="ECO:0000313" key="8">
    <source>
        <dbReference type="EMBL" id="CAF2915584.1"/>
    </source>
</evidence>
<keyword evidence="3" id="KW-0964">Secreted</keyword>
<evidence type="ECO:0000256" key="2">
    <source>
        <dbReference type="ARBA" id="ARBA00010011"/>
    </source>
</evidence>
<keyword evidence="5 6" id="KW-1015">Disulfide bond</keyword>
<keyword evidence="8" id="KW-0378">Hydrolase</keyword>
<evidence type="ECO:0000256" key="5">
    <source>
        <dbReference type="ARBA" id="ARBA00023157"/>
    </source>
</evidence>
<comment type="similarity">
    <text evidence="2">Belongs to the seminal plasma protein family.</text>
</comment>
<keyword evidence="9" id="KW-1185">Reference proteome</keyword>